<protein>
    <recommendedName>
        <fullName evidence="6">Radical SAM core domain-containing protein</fullName>
    </recommendedName>
</protein>
<evidence type="ECO:0000256" key="5">
    <source>
        <dbReference type="ARBA" id="ARBA00023014"/>
    </source>
</evidence>
<keyword evidence="8" id="KW-1185">Reference proteome</keyword>
<dbReference type="PANTHER" id="PTHR11228:SF7">
    <property type="entry name" value="PQQA PEPTIDE CYCLASE"/>
    <property type="match status" value="1"/>
</dbReference>
<dbReference type="InterPro" id="IPR050377">
    <property type="entry name" value="Radical_SAM_PqqE_MftC-like"/>
</dbReference>
<dbReference type="CDD" id="cd01335">
    <property type="entry name" value="Radical_SAM"/>
    <property type="match status" value="1"/>
</dbReference>
<dbReference type="InterPro" id="IPR007197">
    <property type="entry name" value="rSAM"/>
</dbReference>
<dbReference type="InterPro" id="IPR013785">
    <property type="entry name" value="Aldolase_TIM"/>
</dbReference>
<dbReference type="Pfam" id="PF13186">
    <property type="entry name" value="SPASM"/>
    <property type="match status" value="1"/>
</dbReference>
<accession>A0A2S0RD79</accession>
<dbReference type="AlphaFoldDB" id="A0A2S0RD79"/>
<keyword evidence="3" id="KW-0479">Metal-binding</keyword>
<dbReference type="KEGG" id="fmg:HYN48_05020"/>
<proteinExistence type="predicted"/>
<evidence type="ECO:0000313" key="7">
    <source>
        <dbReference type="EMBL" id="AWA29499.1"/>
    </source>
</evidence>
<dbReference type="Pfam" id="PF04055">
    <property type="entry name" value="Radical_SAM"/>
    <property type="match status" value="1"/>
</dbReference>
<evidence type="ECO:0000256" key="4">
    <source>
        <dbReference type="ARBA" id="ARBA00023004"/>
    </source>
</evidence>
<reference evidence="7 8" key="1">
    <citation type="submission" date="2018-04" db="EMBL/GenBank/DDBJ databases">
        <title>Genome sequencing of Flavobacterium sp. HYN0048.</title>
        <authorList>
            <person name="Yi H."/>
            <person name="Baek C."/>
        </authorList>
    </citation>
    <scope>NUCLEOTIDE SEQUENCE [LARGE SCALE GENOMIC DNA]</scope>
    <source>
        <strain evidence="7 8">HYN0048</strain>
    </source>
</reference>
<dbReference type="EMBL" id="CP028811">
    <property type="protein sequence ID" value="AWA29499.1"/>
    <property type="molecule type" value="Genomic_DNA"/>
</dbReference>
<evidence type="ECO:0000259" key="6">
    <source>
        <dbReference type="PROSITE" id="PS51918"/>
    </source>
</evidence>
<dbReference type="GO" id="GO:0051536">
    <property type="term" value="F:iron-sulfur cluster binding"/>
    <property type="evidence" value="ECO:0007669"/>
    <property type="project" value="UniProtKB-KW"/>
</dbReference>
<dbReference type="PANTHER" id="PTHR11228">
    <property type="entry name" value="RADICAL SAM DOMAIN PROTEIN"/>
    <property type="match status" value="1"/>
</dbReference>
<name>A0A2S0RD79_9FLAO</name>
<dbReference type="GO" id="GO:0046872">
    <property type="term" value="F:metal ion binding"/>
    <property type="evidence" value="ECO:0007669"/>
    <property type="project" value="UniProtKB-KW"/>
</dbReference>
<dbReference type="SFLD" id="SFLDS00029">
    <property type="entry name" value="Radical_SAM"/>
    <property type="match status" value="1"/>
</dbReference>
<feature type="domain" description="Radical SAM core" evidence="6">
    <location>
        <begin position="19"/>
        <end position="246"/>
    </location>
</feature>
<dbReference type="InterPro" id="IPR058240">
    <property type="entry name" value="rSAM_sf"/>
</dbReference>
<keyword evidence="5" id="KW-0411">Iron-sulfur</keyword>
<keyword evidence="2" id="KW-0949">S-adenosyl-L-methionine</keyword>
<dbReference type="Proteomes" id="UP000244193">
    <property type="component" value="Chromosome"/>
</dbReference>
<sequence length="359" mass="40570">MIERALRYANKKLLPDDYRFAPQWIVLGVNNTCNLHCKMCDVGTLSLETNFAKNLVGTTPLNMPLELFEKIADQTRQYFPKSKLGFLFTEPLAYPHIVKAVQYATNHNLYTAITTNALLLPNKAEALVKAGLQEIFVSLDGLQETHNMIRGNDKSFQKALEGIRRLFDFENPPKVSIVSAVTEWNSGSLRAFADYFKDLPLHEIGFMHTQFGEPSIAALHNEIWGQRYPATESNLDEVNLDNMDLPALLEQVRAVKAGNYPFRIYFSPELNDTDSMETYYHRSDVILGKRCEAVYSSIMIKSDGSAIPAHGRCYNLQVGNIYNDSLKDLWNSPVFGKFRKDLRDAGGFLPACSRCCSAF</sequence>
<dbReference type="SUPFAM" id="SSF102114">
    <property type="entry name" value="Radical SAM enzymes"/>
    <property type="match status" value="1"/>
</dbReference>
<evidence type="ECO:0000256" key="2">
    <source>
        <dbReference type="ARBA" id="ARBA00022691"/>
    </source>
</evidence>
<dbReference type="OrthoDB" id="7021155at2"/>
<evidence type="ECO:0000256" key="1">
    <source>
        <dbReference type="ARBA" id="ARBA00001966"/>
    </source>
</evidence>
<dbReference type="InterPro" id="IPR023885">
    <property type="entry name" value="4Fe4S-binding_SPASM_dom"/>
</dbReference>
<dbReference type="CDD" id="cd21109">
    <property type="entry name" value="SPASM"/>
    <property type="match status" value="1"/>
</dbReference>
<dbReference type="PROSITE" id="PS51918">
    <property type="entry name" value="RADICAL_SAM"/>
    <property type="match status" value="1"/>
</dbReference>
<dbReference type="RefSeq" id="WP_108370083.1">
    <property type="nucleotide sequence ID" value="NZ_CP028811.1"/>
</dbReference>
<keyword evidence="4" id="KW-0408">Iron</keyword>
<gene>
    <name evidence="7" type="ORF">HYN48_05020</name>
</gene>
<evidence type="ECO:0000256" key="3">
    <source>
        <dbReference type="ARBA" id="ARBA00022723"/>
    </source>
</evidence>
<dbReference type="GO" id="GO:0003824">
    <property type="term" value="F:catalytic activity"/>
    <property type="evidence" value="ECO:0007669"/>
    <property type="project" value="InterPro"/>
</dbReference>
<evidence type="ECO:0000313" key="8">
    <source>
        <dbReference type="Proteomes" id="UP000244193"/>
    </source>
</evidence>
<dbReference type="Gene3D" id="3.20.20.70">
    <property type="entry name" value="Aldolase class I"/>
    <property type="match status" value="1"/>
</dbReference>
<comment type="cofactor">
    <cofactor evidence="1">
        <name>[4Fe-4S] cluster</name>
        <dbReference type="ChEBI" id="CHEBI:49883"/>
    </cofactor>
</comment>
<organism evidence="7 8">
    <name type="scientific">Flavobacterium magnum</name>
    <dbReference type="NCBI Taxonomy" id="2162713"/>
    <lineage>
        <taxon>Bacteria</taxon>
        <taxon>Pseudomonadati</taxon>
        <taxon>Bacteroidota</taxon>
        <taxon>Flavobacteriia</taxon>
        <taxon>Flavobacteriales</taxon>
        <taxon>Flavobacteriaceae</taxon>
        <taxon>Flavobacterium</taxon>
    </lineage>
</organism>
<dbReference type="SFLD" id="SFLDG01067">
    <property type="entry name" value="SPASM/twitch_domain_containing"/>
    <property type="match status" value="1"/>
</dbReference>